<dbReference type="PANTHER" id="PTHR43874:SF65">
    <property type="entry name" value="TWO-COMPONENT RESPONSE REGULATOR ORR30"/>
    <property type="match status" value="1"/>
</dbReference>
<keyword evidence="2" id="KW-0597">Phosphoprotein</keyword>
<name>A0A804J3U2_MUSAM</name>
<dbReference type="SMART" id="SM00448">
    <property type="entry name" value="REC"/>
    <property type="match status" value="1"/>
</dbReference>
<feature type="domain" description="Response regulatory" evidence="4">
    <location>
        <begin position="7"/>
        <end position="122"/>
    </location>
</feature>
<keyword evidence="7" id="KW-1185">Reference proteome</keyword>
<dbReference type="Proteomes" id="UP000012960">
    <property type="component" value="Unplaced"/>
</dbReference>
<dbReference type="InParanoid" id="A0A804J3U2"/>
<dbReference type="InterPro" id="IPR045279">
    <property type="entry name" value="ARR-like"/>
</dbReference>
<evidence type="ECO:0000259" key="4">
    <source>
        <dbReference type="PROSITE" id="PS50110"/>
    </source>
</evidence>
<dbReference type="Gramene" id="Ma05_t12800.1">
    <property type="protein sequence ID" value="Ma05_p12800.1"/>
    <property type="gene ID" value="Ma05_g12800"/>
</dbReference>
<sequence>MWPSGLRVMVVDNDSRYLGLMERLLLQCNYQVMTCAQVQEAISLVMDNRQSIDLIISDAFLPSDDGLLILKSLALALDFAVIMMSWSEEFGMMMNYIAHGACDFLIKPVKIKELRNIWQHVFGNKWDSGMIRSSSLGKKQKDCILPIREADGVVTDVCDLKKARLQWTTQLHQSIRGSSERSWARQGVAKENFGDHQSPTSNKGANCQSSAEVPTAAEEVEFVDGRGEH</sequence>
<protein>
    <submittedName>
        <fullName evidence="5">(wild Malaysian banana) hypothetical protein</fullName>
    </submittedName>
</protein>
<dbReference type="CDD" id="cd17584">
    <property type="entry name" value="REC_typeB_ARR-like"/>
    <property type="match status" value="1"/>
</dbReference>
<dbReference type="GO" id="GO:0009736">
    <property type="term" value="P:cytokinin-activated signaling pathway"/>
    <property type="evidence" value="ECO:0007669"/>
    <property type="project" value="InterPro"/>
</dbReference>
<evidence type="ECO:0000256" key="3">
    <source>
        <dbReference type="SAM" id="MobiDB-lite"/>
    </source>
</evidence>
<dbReference type="Gene3D" id="3.40.50.2300">
    <property type="match status" value="1"/>
</dbReference>
<evidence type="ECO:0000313" key="6">
    <source>
        <dbReference type="EnsemblPlants" id="Ma05_p12800.1"/>
    </source>
</evidence>
<dbReference type="Pfam" id="PF00072">
    <property type="entry name" value="Response_reg"/>
    <property type="match status" value="1"/>
</dbReference>
<dbReference type="EnsemblPlants" id="Ma05_t12800.1">
    <property type="protein sequence ID" value="Ma05_p12800.1"/>
    <property type="gene ID" value="Ma05_g12800"/>
</dbReference>
<keyword evidence="1" id="KW-0902">Two-component regulatory system</keyword>
<dbReference type="SUPFAM" id="SSF52172">
    <property type="entry name" value="CheY-like"/>
    <property type="match status" value="1"/>
</dbReference>
<dbReference type="EMBL" id="HG996470">
    <property type="protein sequence ID" value="CAG1838326.1"/>
    <property type="molecule type" value="Genomic_DNA"/>
</dbReference>
<feature type="region of interest" description="Disordered" evidence="3">
    <location>
        <begin position="186"/>
        <end position="229"/>
    </location>
</feature>
<evidence type="ECO:0000313" key="7">
    <source>
        <dbReference type="Proteomes" id="UP000012960"/>
    </source>
</evidence>
<reference evidence="5" key="1">
    <citation type="submission" date="2021-03" db="EMBL/GenBank/DDBJ databases">
        <authorList>
            <consortium name="Genoscope - CEA"/>
            <person name="William W."/>
        </authorList>
    </citation>
    <scope>NUCLEOTIDE SEQUENCE</scope>
    <source>
        <strain evidence="5">Doubled-haploid Pahang</strain>
    </source>
</reference>
<reference evidence="6" key="2">
    <citation type="submission" date="2021-05" db="UniProtKB">
        <authorList>
            <consortium name="EnsemblPlants"/>
        </authorList>
    </citation>
    <scope>IDENTIFICATION</scope>
    <source>
        <strain evidence="6">subsp. malaccensis</strain>
    </source>
</reference>
<dbReference type="GO" id="GO:0000160">
    <property type="term" value="P:phosphorelay signal transduction system"/>
    <property type="evidence" value="ECO:0007669"/>
    <property type="project" value="UniProtKB-KW"/>
</dbReference>
<feature type="modified residue" description="4-aspartylphosphate" evidence="2">
    <location>
        <position position="58"/>
    </location>
</feature>
<accession>A0A804J3U2</accession>
<evidence type="ECO:0000256" key="1">
    <source>
        <dbReference type="ARBA" id="ARBA00023012"/>
    </source>
</evidence>
<dbReference type="PROSITE" id="PS50110">
    <property type="entry name" value="RESPONSE_REGULATORY"/>
    <property type="match status" value="1"/>
</dbReference>
<organism evidence="6 7">
    <name type="scientific">Musa acuminata subsp. malaccensis</name>
    <name type="common">Wild banana</name>
    <name type="synonym">Musa malaccensis</name>
    <dbReference type="NCBI Taxonomy" id="214687"/>
    <lineage>
        <taxon>Eukaryota</taxon>
        <taxon>Viridiplantae</taxon>
        <taxon>Streptophyta</taxon>
        <taxon>Embryophyta</taxon>
        <taxon>Tracheophyta</taxon>
        <taxon>Spermatophyta</taxon>
        <taxon>Magnoliopsida</taxon>
        <taxon>Liliopsida</taxon>
        <taxon>Zingiberales</taxon>
        <taxon>Musaceae</taxon>
        <taxon>Musa</taxon>
    </lineage>
</organism>
<dbReference type="InterPro" id="IPR001789">
    <property type="entry name" value="Sig_transdc_resp-reg_receiver"/>
</dbReference>
<gene>
    <name evidence="5" type="ORF">GSMUA_265030.1</name>
</gene>
<evidence type="ECO:0000256" key="2">
    <source>
        <dbReference type="PROSITE-ProRule" id="PRU00169"/>
    </source>
</evidence>
<dbReference type="PANTHER" id="PTHR43874">
    <property type="entry name" value="TWO-COMPONENT RESPONSE REGULATOR"/>
    <property type="match status" value="1"/>
</dbReference>
<proteinExistence type="predicted"/>
<feature type="compositionally biased region" description="Polar residues" evidence="3">
    <location>
        <begin position="195"/>
        <end position="212"/>
    </location>
</feature>
<dbReference type="InterPro" id="IPR011006">
    <property type="entry name" value="CheY-like_superfamily"/>
</dbReference>
<evidence type="ECO:0000313" key="5">
    <source>
        <dbReference type="EMBL" id="CAG1838326.1"/>
    </source>
</evidence>
<dbReference type="AlphaFoldDB" id="A0A804J3U2"/>